<sequence length="111" mass="12908">MQRTFGSEEVSYTSLDDVEVIRLPFTDSRLGMYIVLPNAYEKFLEDVEGLPDLLHHRIAAAMFKDEEQPQWREVRVRIPRFRIAPEECKVDLIPVMDELGIAHLSQEADFS</sequence>
<dbReference type="VEuPathDB" id="ToxoDB:CSUI_011222"/>
<proteinExistence type="predicted"/>
<dbReference type="SUPFAM" id="SSF56574">
    <property type="entry name" value="Serpins"/>
    <property type="match status" value="1"/>
</dbReference>
<dbReference type="RefSeq" id="XP_067916701.1">
    <property type="nucleotide sequence ID" value="XM_068071323.1"/>
</dbReference>
<dbReference type="Proteomes" id="UP000221165">
    <property type="component" value="Unassembled WGS sequence"/>
</dbReference>
<protein>
    <recommendedName>
        <fullName evidence="1">Serpin domain-containing protein</fullName>
    </recommendedName>
</protein>
<dbReference type="Gene3D" id="3.30.497.10">
    <property type="entry name" value="Antithrombin, subunit I, domain 2"/>
    <property type="match status" value="1"/>
</dbReference>
<dbReference type="InterPro" id="IPR023796">
    <property type="entry name" value="Serpin_dom"/>
</dbReference>
<dbReference type="EMBL" id="MIGC01010208">
    <property type="protein sequence ID" value="PHJ14967.1"/>
    <property type="molecule type" value="Genomic_DNA"/>
</dbReference>
<feature type="domain" description="Serpin" evidence="1">
    <location>
        <begin position="8"/>
        <end position="111"/>
    </location>
</feature>
<dbReference type="OrthoDB" id="671595at2759"/>
<organism evidence="2 3">
    <name type="scientific">Cystoisospora suis</name>
    <dbReference type="NCBI Taxonomy" id="483139"/>
    <lineage>
        <taxon>Eukaryota</taxon>
        <taxon>Sar</taxon>
        <taxon>Alveolata</taxon>
        <taxon>Apicomplexa</taxon>
        <taxon>Conoidasida</taxon>
        <taxon>Coccidia</taxon>
        <taxon>Eucoccidiorida</taxon>
        <taxon>Eimeriorina</taxon>
        <taxon>Sarcocystidae</taxon>
        <taxon>Cystoisospora</taxon>
    </lineage>
</organism>
<evidence type="ECO:0000313" key="3">
    <source>
        <dbReference type="Proteomes" id="UP000221165"/>
    </source>
</evidence>
<dbReference type="AlphaFoldDB" id="A0A2C6KA53"/>
<evidence type="ECO:0000313" key="2">
    <source>
        <dbReference type="EMBL" id="PHJ14967.1"/>
    </source>
</evidence>
<dbReference type="GeneID" id="94434534"/>
<dbReference type="Gene3D" id="2.30.39.10">
    <property type="entry name" value="Alpha-1-antitrypsin, domain 1"/>
    <property type="match status" value="1"/>
</dbReference>
<dbReference type="InterPro" id="IPR036186">
    <property type="entry name" value="Serpin_sf"/>
</dbReference>
<dbReference type="Pfam" id="PF00079">
    <property type="entry name" value="Serpin"/>
    <property type="match status" value="1"/>
</dbReference>
<dbReference type="InterPro" id="IPR042178">
    <property type="entry name" value="Serpin_sf_1"/>
</dbReference>
<accession>A0A2C6KA53</accession>
<dbReference type="InterPro" id="IPR042185">
    <property type="entry name" value="Serpin_sf_2"/>
</dbReference>
<gene>
    <name evidence="2" type="ORF">CSUI_011222</name>
</gene>
<evidence type="ECO:0000259" key="1">
    <source>
        <dbReference type="Pfam" id="PF00079"/>
    </source>
</evidence>
<keyword evidence="3" id="KW-1185">Reference proteome</keyword>
<name>A0A2C6KA53_9APIC</name>
<reference evidence="2 3" key="1">
    <citation type="journal article" date="2017" name="Int. J. Parasitol.">
        <title>The genome of the protozoan parasite Cystoisospora suis and a reverse vaccinology approach to identify vaccine candidates.</title>
        <authorList>
            <person name="Palmieri N."/>
            <person name="Shrestha A."/>
            <person name="Ruttkowski B."/>
            <person name="Beck T."/>
            <person name="Vogl C."/>
            <person name="Tomley F."/>
            <person name="Blake D.P."/>
            <person name="Joachim A."/>
        </authorList>
    </citation>
    <scope>NUCLEOTIDE SEQUENCE [LARGE SCALE GENOMIC DNA]</scope>
    <source>
        <strain evidence="2 3">Wien I</strain>
    </source>
</reference>
<feature type="non-terminal residue" evidence="2">
    <location>
        <position position="111"/>
    </location>
</feature>
<comment type="caution">
    <text evidence="2">The sequence shown here is derived from an EMBL/GenBank/DDBJ whole genome shotgun (WGS) entry which is preliminary data.</text>
</comment>